<organism evidence="11 12">
    <name type="scientific">Tetrabaena socialis</name>
    <dbReference type="NCBI Taxonomy" id="47790"/>
    <lineage>
        <taxon>Eukaryota</taxon>
        <taxon>Viridiplantae</taxon>
        <taxon>Chlorophyta</taxon>
        <taxon>core chlorophytes</taxon>
        <taxon>Chlorophyceae</taxon>
        <taxon>CS clade</taxon>
        <taxon>Chlamydomonadales</taxon>
        <taxon>Tetrabaenaceae</taxon>
        <taxon>Tetrabaena</taxon>
    </lineage>
</organism>
<dbReference type="GO" id="GO:0004476">
    <property type="term" value="F:mannose-6-phosphate isomerase activity"/>
    <property type="evidence" value="ECO:0007669"/>
    <property type="project" value="UniProtKB-EC"/>
</dbReference>
<evidence type="ECO:0000256" key="4">
    <source>
        <dbReference type="ARBA" id="ARBA00010772"/>
    </source>
</evidence>
<dbReference type="AlphaFoldDB" id="A0A2J7ZRA3"/>
<comment type="pathway">
    <text evidence="3">Nucleotide-sugar biosynthesis; GDP-alpha-D-mannose biosynthesis; alpha-D-mannose 1-phosphate from D-fructose 6-phosphate: step 1/2.</text>
</comment>
<proteinExistence type="inferred from homology"/>
<feature type="domain" description="Phosphomannose isomerase type I helical insertion" evidence="10">
    <location>
        <begin position="117"/>
        <end position="201"/>
    </location>
</feature>
<evidence type="ECO:0000256" key="6">
    <source>
        <dbReference type="ARBA" id="ARBA00022723"/>
    </source>
</evidence>
<dbReference type="InterPro" id="IPR018050">
    <property type="entry name" value="Pmannose_isomerase-type1_CS"/>
</dbReference>
<dbReference type="PRINTS" id="PR00714">
    <property type="entry name" value="MAN6PISMRASE"/>
</dbReference>
<comment type="catalytic activity">
    <reaction evidence="1">
        <text>D-mannose 6-phosphate = D-fructose 6-phosphate</text>
        <dbReference type="Rhea" id="RHEA:12356"/>
        <dbReference type="ChEBI" id="CHEBI:58735"/>
        <dbReference type="ChEBI" id="CHEBI:61527"/>
        <dbReference type="EC" id="5.3.1.8"/>
    </reaction>
</comment>
<evidence type="ECO:0000256" key="3">
    <source>
        <dbReference type="ARBA" id="ARBA00004666"/>
    </source>
</evidence>
<dbReference type="PANTHER" id="PTHR10309">
    <property type="entry name" value="MANNOSE-6-PHOSPHATE ISOMERASE"/>
    <property type="match status" value="1"/>
</dbReference>
<accession>A0A2J7ZRA3</accession>
<reference evidence="11 12" key="1">
    <citation type="journal article" date="2017" name="Mol. Biol. Evol.">
        <title>The 4-celled Tetrabaena socialis nuclear genome reveals the essential components for genetic control of cell number at the origin of multicellularity in the volvocine lineage.</title>
        <authorList>
            <person name="Featherston J."/>
            <person name="Arakaki Y."/>
            <person name="Hanschen E.R."/>
            <person name="Ferris P.J."/>
            <person name="Michod R.E."/>
            <person name="Olson B.J.S.C."/>
            <person name="Nozaki H."/>
            <person name="Durand P.M."/>
        </authorList>
    </citation>
    <scope>NUCLEOTIDE SEQUENCE [LARGE SCALE GENOMIC DNA]</scope>
    <source>
        <strain evidence="11 12">NIES-571</strain>
    </source>
</reference>
<dbReference type="NCBIfam" id="TIGR00218">
    <property type="entry name" value="manA"/>
    <property type="match status" value="1"/>
</dbReference>
<dbReference type="PROSITE" id="PS00965">
    <property type="entry name" value="PMI_I_1"/>
    <property type="match status" value="1"/>
</dbReference>
<evidence type="ECO:0000313" key="11">
    <source>
        <dbReference type="EMBL" id="PNH02792.1"/>
    </source>
</evidence>
<dbReference type="GO" id="GO:0009298">
    <property type="term" value="P:GDP-mannose biosynthetic process"/>
    <property type="evidence" value="ECO:0007669"/>
    <property type="project" value="UniProtKB-UniPathway"/>
</dbReference>
<dbReference type="InterPro" id="IPR046458">
    <property type="entry name" value="PMI_typeI_hel"/>
</dbReference>
<evidence type="ECO:0000256" key="1">
    <source>
        <dbReference type="ARBA" id="ARBA00000757"/>
    </source>
</evidence>
<comment type="similarity">
    <text evidence="4">Belongs to the mannose-6-phosphate isomerase type 1 family.</text>
</comment>
<gene>
    <name evidence="11" type="ORF">TSOC_011177</name>
</gene>
<protein>
    <recommendedName>
        <fullName evidence="5">mannose-6-phosphate isomerase</fullName>
        <ecNumber evidence="5">5.3.1.8</ecNumber>
    </recommendedName>
</protein>
<dbReference type="GO" id="GO:0008270">
    <property type="term" value="F:zinc ion binding"/>
    <property type="evidence" value="ECO:0007669"/>
    <property type="project" value="InterPro"/>
</dbReference>
<dbReference type="Gene3D" id="2.60.120.10">
    <property type="entry name" value="Jelly Rolls"/>
    <property type="match status" value="1"/>
</dbReference>
<evidence type="ECO:0000256" key="8">
    <source>
        <dbReference type="ARBA" id="ARBA00023235"/>
    </source>
</evidence>
<keyword evidence="8 11" id="KW-0413">Isomerase</keyword>
<dbReference type="EC" id="5.3.1.8" evidence="5"/>
<dbReference type="CDD" id="cd07011">
    <property type="entry name" value="cupin_PMI_type_I_N"/>
    <property type="match status" value="1"/>
</dbReference>
<dbReference type="PANTHER" id="PTHR10309:SF0">
    <property type="entry name" value="MANNOSE-6-PHOSPHATE ISOMERASE"/>
    <property type="match status" value="1"/>
</dbReference>
<dbReference type="UniPathway" id="UPA00126">
    <property type="reaction ID" value="UER00423"/>
</dbReference>
<comment type="caution">
    <text evidence="11">The sequence shown here is derived from an EMBL/GenBank/DDBJ whole genome shotgun (WGS) entry which is preliminary data.</text>
</comment>
<name>A0A2J7ZRA3_9CHLO</name>
<dbReference type="OrthoDB" id="6605218at2759"/>
<dbReference type="InterPro" id="IPR014710">
    <property type="entry name" value="RmlC-like_jellyroll"/>
</dbReference>
<dbReference type="InterPro" id="IPR001250">
    <property type="entry name" value="Man6P_Isoase-1"/>
</dbReference>
<dbReference type="Proteomes" id="UP000236333">
    <property type="component" value="Unassembled WGS sequence"/>
</dbReference>
<evidence type="ECO:0000256" key="7">
    <source>
        <dbReference type="ARBA" id="ARBA00022833"/>
    </source>
</evidence>
<dbReference type="InterPro" id="IPR046457">
    <property type="entry name" value="PMI_typeI_cat"/>
</dbReference>
<evidence type="ECO:0000259" key="9">
    <source>
        <dbReference type="Pfam" id="PF20511"/>
    </source>
</evidence>
<evidence type="ECO:0000313" key="12">
    <source>
        <dbReference type="Proteomes" id="UP000236333"/>
    </source>
</evidence>
<comment type="cofactor">
    <cofactor evidence="2">
        <name>Zn(2+)</name>
        <dbReference type="ChEBI" id="CHEBI:29105"/>
    </cofactor>
</comment>
<keyword evidence="7" id="KW-0862">Zinc</keyword>
<keyword evidence="12" id="KW-1185">Reference proteome</keyword>
<sequence>MGAHPNCPSKLQATGESLQAFLERHPQMLGGKVQQHFGTQLPFLFKVLSVNKALSIQSHPDKALAEKLHAEHPKLYADPNHKPELALALSDFEALCGFVTTPVLQERLRLVPELAVLVGQEAAAAVLALGEGEDEAKAKQVLRAAFTALMTASPDAVLEAVRGLVARLGAATRALSEHEALALRLNGQFPDDVGVLSAFFLNVSAGY</sequence>
<feature type="domain" description="Phosphomannose isomerase type I catalytic" evidence="9">
    <location>
        <begin position="1"/>
        <end position="98"/>
    </location>
</feature>
<keyword evidence="6" id="KW-0479">Metal-binding</keyword>
<dbReference type="Pfam" id="PF20511">
    <property type="entry name" value="PMI_typeI_cat"/>
    <property type="match status" value="1"/>
</dbReference>
<evidence type="ECO:0000256" key="2">
    <source>
        <dbReference type="ARBA" id="ARBA00001947"/>
    </source>
</evidence>
<dbReference type="EMBL" id="PGGS01000595">
    <property type="protein sequence ID" value="PNH02792.1"/>
    <property type="molecule type" value="Genomic_DNA"/>
</dbReference>
<dbReference type="GO" id="GO:0005829">
    <property type="term" value="C:cytosol"/>
    <property type="evidence" value="ECO:0007669"/>
    <property type="project" value="TreeGrafter"/>
</dbReference>
<evidence type="ECO:0000259" key="10">
    <source>
        <dbReference type="Pfam" id="PF20512"/>
    </source>
</evidence>
<dbReference type="InterPro" id="IPR016305">
    <property type="entry name" value="Mannose-6-P_Isomerase"/>
</dbReference>
<dbReference type="SUPFAM" id="SSF51182">
    <property type="entry name" value="RmlC-like cupins"/>
    <property type="match status" value="1"/>
</dbReference>
<dbReference type="Pfam" id="PF20512">
    <property type="entry name" value="PMI_typeI_hel"/>
    <property type="match status" value="1"/>
</dbReference>
<dbReference type="InterPro" id="IPR011051">
    <property type="entry name" value="RmlC_Cupin_sf"/>
</dbReference>
<dbReference type="GO" id="GO:0005975">
    <property type="term" value="P:carbohydrate metabolic process"/>
    <property type="evidence" value="ECO:0007669"/>
    <property type="project" value="InterPro"/>
</dbReference>
<evidence type="ECO:0000256" key="5">
    <source>
        <dbReference type="ARBA" id="ARBA00011956"/>
    </source>
</evidence>